<name>A0A8B8J3Y1_PHODC</name>
<feature type="domain" description="SOSEKI DIX-like" evidence="9">
    <location>
        <begin position="14"/>
        <end position="100"/>
    </location>
</feature>
<dbReference type="PANTHER" id="PTHR31083">
    <property type="entry name" value="UPSTREAM OF FLC PROTEIN (DUF966)"/>
    <property type="match status" value="1"/>
</dbReference>
<dbReference type="KEGG" id="pda:103708106"/>
<keyword evidence="5" id="KW-0472">Membrane</keyword>
<dbReference type="Proteomes" id="UP000228380">
    <property type="component" value="Unplaced"/>
</dbReference>
<dbReference type="PANTHER" id="PTHR31083:SF5">
    <property type="entry name" value="PROTEIN SOSEKI 1"/>
    <property type="match status" value="1"/>
</dbReference>
<feature type="compositionally biased region" description="Basic and acidic residues" evidence="8">
    <location>
        <begin position="133"/>
        <end position="144"/>
    </location>
</feature>
<evidence type="ECO:0000256" key="7">
    <source>
        <dbReference type="ARBA" id="ARBA00024211"/>
    </source>
</evidence>
<evidence type="ECO:0000256" key="8">
    <source>
        <dbReference type="SAM" id="MobiDB-lite"/>
    </source>
</evidence>
<evidence type="ECO:0000256" key="3">
    <source>
        <dbReference type="ARBA" id="ARBA00022475"/>
    </source>
</evidence>
<evidence type="ECO:0000256" key="5">
    <source>
        <dbReference type="ARBA" id="ARBA00023136"/>
    </source>
</evidence>
<accession>A0A8B8J3Y1</accession>
<evidence type="ECO:0000256" key="1">
    <source>
        <dbReference type="ARBA" id="ARBA00004413"/>
    </source>
</evidence>
<dbReference type="InterPro" id="IPR048351">
    <property type="entry name" value="SOK_DIX"/>
</dbReference>
<protein>
    <submittedName>
        <fullName evidence="11">Uncharacterized protein LOC103708106</fullName>
    </submittedName>
</protein>
<dbReference type="GeneID" id="103708106"/>
<evidence type="ECO:0000259" key="9">
    <source>
        <dbReference type="Pfam" id="PF06136"/>
    </source>
</evidence>
<dbReference type="InterPro" id="IPR010369">
    <property type="entry name" value="SOK"/>
</dbReference>
<reference evidence="11" key="1">
    <citation type="submission" date="2025-08" db="UniProtKB">
        <authorList>
            <consortium name="RefSeq"/>
        </authorList>
    </citation>
    <scope>IDENTIFICATION</scope>
    <source>
        <tissue evidence="11">Young leaves</tissue>
    </source>
</reference>
<organism evidence="10 11">
    <name type="scientific">Phoenix dactylifera</name>
    <name type="common">Date palm</name>
    <dbReference type="NCBI Taxonomy" id="42345"/>
    <lineage>
        <taxon>Eukaryota</taxon>
        <taxon>Viridiplantae</taxon>
        <taxon>Streptophyta</taxon>
        <taxon>Embryophyta</taxon>
        <taxon>Tracheophyta</taxon>
        <taxon>Spermatophyta</taxon>
        <taxon>Magnoliopsida</taxon>
        <taxon>Liliopsida</taxon>
        <taxon>Arecaceae</taxon>
        <taxon>Coryphoideae</taxon>
        <taxon>Phoeniceae</taxon>
        <taxon>Phoenix</taxon>
    </lineage>
</organism>
<dbReference type="GO" id="GO:0005886">
    <property type="term" value="C:plasma membrane"/>
    <property type="evidence" value="ECO:0007669"/>
    <property type="project" value="UniProtKB-SubCell"/>
</dbReference>
<dbReference type="Pfam" id="PF06136">
    <property type="entry name" value="SOK"/>
    <property type="match status" value="1"/>
</dbReference>
<evidence type="ECO:0000313" key="10">
    <source>
        <dbReference type="Proteomes" id="UP000228380"/>
    </source>
</evidence>
<gene>
    <name evidence="11" type="primary">LOC103708106</name>
</gene>
<keyword evidence="6" id="KW-0131">Cell cycle</keyword>
<keyword evidence="3" id="KW-1003">Cell membrane</keyword>
<keyword evidence="2" id="KW-0217">Developmental protein</keyword>
<feature type="region of interest" description="Disordered" evidence="8">
    <location>
        <begin position="105"/>
        <end position="234"/>
    </location>
</feature>
<dbReference type="OrthoDB" id="1907705at2759"/>
<evidence type="ECO:0000256" key="4">
    <source>
        <dbReference type="ARBA" id="ARBA00022618"/>
    </source>
</evidence>
<feature type="compositionally biased region" description="Basic and acidic residues" evidence="8">
    <location>
        <begin position="193"/>
        <end position="210"/>
    </location>
</feature>
<dbReference type="GO" id="GO:0051301">
    <property type="term" value="P:cell division"/>
    <property type="evidence" value="ECO:0007669"/>
    <property type="project" value="UniProtKB-KW"/>
</dbReference>
<dbReference type="RefSeq" id="XP_026660003.2">
    <property type="nucleotide sequence ID" value="XM_026804202.2"/>
</dbReference>
<dbReference type="GO" id="GO:0051258">
    <property type="term" value="P:protein polymerization"/>
    <property type="evidence" value="ECO:0007669"/>
    <property type="project" value="UniProtKB-ARBA"/>
</dbReference>
<dbReference type="AlphaFoldDB" id="A0A8B8J3Y1"/>
<feature type="region of interest" description="Disordered" evidence="8">
    <location>
        <begin position="338"/>
        <end position="369"/>
    </location>
</feature>
<sequence>MESSKGGGEVRRLNIVYFLSRNGRVEHPHLIRVHHLHRNGVRLRDVKRWLSELRGKEMPESFAWSYKRRYKTGYVWQDLMDDDLITPISDNEYVLKGSEFSDAPTFQSFNEQSCGDGKKPKAVEEEEEEEEGEGTKKVAPEKTAADTLQIEPDDDGVSPKPPPCLDQDSPPGQPQGSDASDEPIRRAALFKLDLSRELEKEKEKKGEERQGASPAMACHSINHSNRSKNNKNNYSSRASHVIRNILTCGQVETNDSALRTIVRRNGGDGSQSCHQGDKSNNSRKGRSTSGAKTRPGEKAVPAAYKPAAAPNCSQCGKAFKPEKLHSHMKSCKALRVRGRSMDSERMPLRTESLREDFSTESDQGFLLTH</sequence>
<feature type="compositionally biased region" description="Basic and acidic residues" evidence="8">
    <location>
        <begin position="339"/>
        <end position="357"/>
    </location>
</feature>
<comment type="subcellular location">
    <subcellularLocation>
        <location evidence="1">Cell membrane</location>
        <topology evidence="1">Peripheral membrane protein</topology>
        <orientation evidence="1">Cytoplasmic side</orientation>
    </subcellularLocation>
</comment>
<keyword evidence="4" id="KW-0132">Cell division</keyword>
<proteinExistence type="inferred from homology"/>
<keyword evidence="10" id="KW-1185">Reference proteome</keyword>
<evidence type="ECO:0000256" key="6">
    <source>
        <dbReference type="ARBA" id="ARBA00023306"/>
    </source>
</evidence>
<evidence type="ECO:0000313" key="11">
    <source>
        <dbReference type="RefSeq" id="XP_026660003.2"/>
    </source>
</evidence>
<evidence type="ECO:0000256" key="2">
    <source>
        <dbReference type="ARBA" id="ARBA00022473"/>
    </source>
</evidence>
<comment type="similarity">
    <text evidence="7">Belongs to the SOSEKI family.</text>
</comment>
<feature type="region of interest" description="Disordered" evidence="8">
    <location>
        <begin position="263"/>
        <end position="299"/>
    </location>
</feature>